<evidence type="ECO:0000313" key="2">
    <source>
        <dbReference type="EMBL" id="KFO22153.1"/>
    </source>
</evidence>
<organism evidence="2 3">
    <name type="scientific">Fukomys damarensis</name>
    <name type="common">Damaraland mole rat</name>
    <name type="synonym">Cryptomys damarensis</name>
    <dbReference type="NCBI Taxonomy" id="885580"/>
    <lineage>
        <taxon>Eukaryota</taxon>
        <taxon>Metazoa</taxon>
        <taxon>Chordata</taxon>
        <taxon>Craniata</taxon>
        <taxon>Vertebrata</taxon>
        <taxon>Euteleostomi</taxon>
        <taxon>Mammalia</taxon>
        <taxon>Eutheria</taxon>
        <taxon>Euarchontoglires</taxon>
        <taxon>Glires</taxon>
        <taxon>Rodentia</taxon>
        <taxon>Hystricomorpha</taxon>
        <taxon>Bathyergidae</taxon>
        <taxon>Fukomys</taxon>
    </lineage>
</organism>
<keyword evidence="3" id="KW-1185">Reference proteome</keyword>
<gene>
    <name evidence="2" type="ORF">H920_16447</name>
</gene>
<feature type="compositionally biased region" description="Basic and acidic residues" evidence="1">
    <location>
        <begin position="58"/>
        <end position="68"/>
    </location>
</feature>
<dbReference type="Proteomes" id="UP000028990">
    <property type="component" value="Unassembled WGS sequence"/>
</dbReference>
<evidence type="ECO:0000256" key="1">
    <source>
        <dbReference type="SAM" id="MobiDB-lite"/>
    </source>
</evidence>
<name>A0A091CVM6_FUKDA</name>
<dbReference type="AlphaFoldDB" id="A0A091CVM6"/>
<dbReference type="EMBL" id="KN124115">
    <property type="protein sequence ID" value="KFO22153.1"/>
    <property type="molecule type" value="Genomic_DNA"/>
</dbReference>
<feature type="compositionally biased region" description="Acidic residues" evidence="1">
    <location>
        <begin position="46"/>
        <end position="57"/>
    </location>
</feature>
<sequence>MDAGFLPKETGCLMWVASDSFAHNIEKKKEEEEEEKEGGEGRGGGEEEEEEEDEEEEERKKERNKDFQVLRGPHMMMNSSWSSAFSVVPNLWDSYLHVVPSRLFCGTSDSGSDTILLLRLGSKRHL</sequence>
<evidence type="ECO:0000313" key="3">
    <source>
        <dbReference type="Proteomes" id="UP000028990"/>
    </source>
</evidence>
<protein>
    <submittedName>
        <fullName evidence="2">Uncharacterized protein</fullName>
    </submittedName>
</protein>
<reference evidence="2 3" key="1">
    <citation type="submission" date="2013-11" db="EMBL/GenBank/DDBJ databases">
        <title>The Damaraland mole rat (Fukomys damarensis) genome and evolution of African mole rats.</title>
        <authorList>
            <person name="Gladyshev V.N."/>
            <person name="Fang X."/>
        </authorList>
    </citation>
    <scope>NUCLEOTIDE SEQUENCE [LARGE SCALE GENOMIC DNA]</scope>
    <source>
        <tissue evidence="2">Liver</tissue>
    </source>
</reference>
<proteinExistence type="predicted"/>
<feature type="region of interest" description="Disordered" evidence="1">
    <location>
        <begin position="25"/>
        <end position="68"/>
    </location>
</feature>
<accession>A0A091CVM6</accession>